<sequence>MPGNSTSESLLPDQCEHVHYSQRASWLREVYGANDGLVSVASIMLGNERSLSKRWQCRTLHFPWYKPTKFLWQGPLVAMGITFGVGFLFGKNPG</sequence>
<gene>
    <name evidence="2" type="ORF">WJX75_007774</name>
</gene>
<feature type="transmembrane region" description="Helical" evidence="1">
    <location>
        <begin position="70"/>
        <end position="90"/>
    </location>
</feature>
<evidence type="ECO:0000313" key="3">
    <source>
        <dbReference type="Proteomes" id="UP001491310"/>
    </source>
</evidence>
<comment type="caution">
    <text evidence="2">The sequence shown here is derived from an EMBL/GenBank/DDBJ whole genome shotgun (WGS) entry which is preliminary data.</text>
</comment>
<reference evidence="2 3" key="1">
    <citation type="journal article" date="2024" name="Nat. Commun.">
        <title>Phylogenomics reveals the evolutionary origins of lichenization in chlorophyte algae.</title>
        <authorList>
            <person name="Puginier C."/>
            <person name="Libourel C."/>
            <person name="Otte J."/>
            <person name="Skaloud P."/>
            <person name="Haon M."/>
            <person name="Grisel S."/>
            <person name="Petersen M."/>
            <person name="Berrin J.G."/>
            <person name="Delaux P.M."/>
            <person name="Dal Grande F."/>
            <person name="Keller J."/>
        </authorList>
    </citation>
    <scope>NUCLEOTIDE SEQUENCE [LARGE SCALE GENOMIC DNA]</scope>
    <source>
        <strain evidence="2 3">SAG 216-7</strain>
    </source>
</reference>
<accession>A0ABR2YWL5</accession>
<evidence type="ECO:0000256" key="1">
    <source>
        <dbReference type="SAM" id="Phobius"/>
    </source>
</evidence>
<keyword evidence="1" id="KW-0472">Membrane</keyword>
<name>A0ABR2YWL5_9CHLO</name>
<dbReference type="Proteomes" id="UP001491310">
    <property type="component" value="Unassembled WGS sequence"/>
</dbReference>
<dbReference type="EMBL" id="JALJOT010000004">
    <property type="protein sequence ID" value="KAK9916046.1"/>
    <property type="molecule type" value="Genomic_DNA"/>
</dbReference>
<keyword evidence="1" id="KW-1133">Transmembrane helix</keyword>
<organism evidence="2 3">
    <name type="scientific">Coccomyxa subellipsoidea</name>
    <dbReference type="NCBI Taxonomy" id="248742"/>
    <lineage>
        <taxon>Eukaryota</taxon>
        <taxon>Viridiplantae</taxon>
        <taxon>Chlorophyta</taxon>
        <taxon>core chlorophytes</taxon>
        <taxon>Trebouxiophyceae</taxon>
        <taxon>Trebouxiophyceae incertae sedis</taxon>
        <taxon>Coccomyxaceae</taxon>
        <taxon>Coccomyxa</taxon>
    </lineage>
</organism>
<protein>
    <submittedName>
        <fullName evidence="2">Uncharacterized protein</fullName>
    </submittedName>
</protein>
<keyword evidence="3" id="KW-1185">Reference proteome</keyword>
<keyword evidence="1" id="KW-0812">Transmembrane</keyword>
<evidence type="ECO:0000313" key="2">
    <source>
        <dbReference type="EMBL" id="KAK9916046.1"/>
    </source>
</evidence>
<proteinExistence type="predicted"/>